<dbReference type="RefSeq" id="XP_018734066.1">
    <property type="nucleotide sequence ID" value="XM_018881476.1"/>
</dbReference>
<evidence type="ECO:0000313" key="2">
    <source>
        <dbReference type="EMBL" id="ANB11589.1"/>
    </source>
</evidence>
<dbReference type="Proteomes" id="UP000189580">
    <property type="component" value="Chromosome c"/>
</dbReference>
<evidence type="ECO:0000313" key="3">
    <source>
        <dbReference type="Proteomes" id="UP000189580"/>
    </source>
</evidence>
<feature type="compositionally biased region" description="Low complexity" evidence="1">
    <location>
        <begin position="185"/>
        <end position="197"/>
    </location>
</feature>
<feature type="compositionally biased region" description="Acidic residues" evidence="1">
    <location>
        <begin position="300"/>
        <end position="316"/>
    </location>
</feature>
<dbReference type="GeneID" id="30036538"/>
<feature type="compositionally biased region" description="Polar residues" evidence="1">
    <location>
        <begin position="11"/>
        <end position="22"/>
    </location>
</feature>
<dbReference type="OrthoDB" id="4097042at2759"/>
<sequence length="336" mass="37397">MVIPATPRTPPRTSDSSFSLFTPPTPRFAPIDQPDDFYRQKKPVTKKHDPSTQFTTPHTKRTTKLAPTIVPLTPNETPVHRKRNQDLVDSLLRTPNTSTSRILFPSNSPVIGSGRVRGGHHRSHSRDMVKRPQVIPVTPQSQKPKRIINSIPRPVTSIARPQPPFQVFNDHEAFKKEADNVIGPTSTTTTASSSLSTKNTIGGRHYLRPSTTSHPHKSLPPDVPGMWYIFRGKKVFRPFPEGDTELSDIKPRKLFANVQPTKRGSGPTSVFDHKRASRSDSAPRSERSSKAAPFLSSSLDADDPFNSEEEDTDLDDDYKSELLDVSNHGSVLSEHP</sequence>
<dbReference type="AlphaFoldDB" id="A0A167CEJ0"/>
<name>A0A167CEJ0_9ASCO</name>
<evidence type="ECO:0000256" key="1">
    <source>
        <dbReference type="SAM" id="MobiDB-lite"/>
    </source>
</evidence>
<feature type="region of interest" description="Disordered" evidence="1">
    <location>
        <begin position="250"/>
        <end position="336"/>
    </location>
</feature>
<protein>
    <submittedName>
        <fullName evidence="2">Uncharacterized protein</fullName>
    </submittedName>
</protein>
<feature type="compositionally biased region" description="Basic and acidic residues" evidence="1">
    <location>
        <begin position="271"/>
        <end position="289"/>
    </location>
</feature>
<keyword evidence="3" id="KW-1185">Reference proteome</keyword>
<proteinExistence type="predicted"/>
<gene>
    <name evidence="2" type="ORF">AWJ20_4409</name>
</gene>
<feature type="compositionally biased region" description="Polar residues" evidence="1">
    <location>
        <begin position="258"/>
        <end position="268"/>
    </location>
</feature>
<organism evidence="2 3">
    <name type="scientific">Sugiyamaella lignohabitans</name>
    <dbReference type="NCBI Taxonomy" id="796027"/>
    <lineage>
        <taxon>Eukaryota</taxon>
        <taxon>Fungi</taxon>
        <taxon>Dikarya</taxon>
        <taxon>Ascomycota</taxon>
        <taxon>Saccharomycotina</taxon>
        <taxon>Dipodascomycetes</taxon>
        <taxon>Dipodascales</taxon>
        <taxon>Trichomonascaceae</taxon>
        <taxon>Sugiyamaella</taxon>
    </lineage>
</organism>
<reference evidence="2 3" key="1">
    <citation type="submission" date="2016-02" db="EMBL/GenBank/DDBJ databases">
        <title>Complete genome sequence and transcriptome regulation of the pentose utilising yeast Sugiyamaella lignohabitans.</title>
        <authorList>
            <person name="Bellasio M."/>
            <person name="Peymann A."/>
            <person name="Valli M."/>
            <person name="Sipitzky M."/>
            <person name="Graf A."/>
            <person name="Sauer M."/>
            <person name="Marx H."/>
            <person name="Mattanovich D."/>
        </authorList>
    </citation>
    <scope>NUCLEOTIDE SEQUENCE [LARGE SCALE GENOMIC DNA]</scope>
    <source>
        <strain evidence="2 3">CBS 10342</strain>
    </source>
</reference>
<accession>A0A167CEJ0</accession>
<dbReference type="KEGG" id="slb:AWJ20_4409"/>
<feature type="region of interest" description="Disordered" evidence="1">
    <location>
        <begin position="42"/>
        <end position="61"/>
    </location>
</feature>
<feature type="compositionally biased region" description="Polar residues" evidence="1">
    <location>
        <begin position="99"/>
        <end position="110"/>
    </location>
</feature>
<feature type="region of interest" description="Disordered" evidence="1">
    <location>
        <begin position="1"/>
        <end position="36"/>
    </location>
</feature>
<feature type="region of interest" description="Disordered" evidence="1">
    <location>
        <begin position="182"/>
        <end position="221"/>
    </location>
</feature>
<feature type="region of interest" description="Disordered" evidence="1">
    <location>
        <begin position="99"/>
        <end position="128"/>
    </location>
</feature>
<dbReference type="EMBL" id="CP014500">
    <property type="protein sequence ID" value="ANB11589.1"/>
    <property type="molecule type" value="Genomic_DNA"/>
</dbReference>